<comment type="caution">
    <text evidence="1">The sequence shown here is derived from an EMBL/GenBank/DDBJ whole genome shotgun (WGS) entry which is preliminary data.</text>
</comment>
<evidence type="ECO:0000313" key="1">
    <source>
        <dbReference type="EMBL" id="KAI0045804.1"/>
    </source>
</evidence>
<reference evidence="1" key="1">
    <citation type="submission" date="2021-02" db="EMBL/GenBank/DDBJ databases">
        <authorList>
            <consortium name="DOE Joint Genome Institute"/>
            <person name="Ahrendt S."/>
            <person name="Looney B.P."/>
            <person name="Miyauchi S."/>
            <person name="Morin E."/>
            <person name="Drula E."/>
            <person name="Courty P.E."/>
            <person name="Chicoki N."/>
            <person name="Fauchery L."/>
            <person name="Kohler A."/>
            <person name="Kuo A."/>
            <person name="Labutti K."/>
            <person name="Pangilinan J."/>
            <person name="Lipzen A."/>
            <person name="Riley R."/>
            <person name="Andreopoulos W."/>
            <person name="He G."/>
            <person name="Johnson J."/>
            <person name="Barry K.W."/>
            <person name="Grigoriev I.V."/>
            <person name="Nagy L."/>
            <person name="Hibbett D."/>
            <person name="Henrissat B."/>
            <person name="Matheny P.B."/>
            <person name="Labbe J."/>
            <person name="Martin F."/>
        </authorList>
    </citation>
    <scope>NUCLEOTIDE SEQUENCE</scope>
    <source>
        <strain evidence="1">FP105234-sp</strain>
    </source>
</reference>
<name>A0ACB8RNH7_9AGAM</name>
<reference evidence="1" key="2">
    <citation type="journal article" date="2022" name="New Phytol.">
        <title>Evolutionary transition to the ectomycorrhizal habit in the genomes of a hyperdiverse lineage of mushroom-forming fungi.</title>
        <authorList>
            <person name="Looney B."/>
            <person name="Miyauchi S."/>
            <person name="Morin E."/>
            <person name="Drula E."/>
            <person name="Courty P.E."/>
            <person name="Kohler A."/>
            <person name="Kuo A."/>
            <person name="LaButti K."/>
            <person name="Pangilinan J."/>
            <person name="Lipzen A."/>
            <person name="Riley R."/>
            <person name="Andreopoulos W."/>
            <person name="He G."/>
            <person name="Johnson J."/>
            <person name="Nolan M."/>
            <person name="Tritt A."/>
            <person name="Barry K.W."/>
            <person name="Grigoriev I.V."/>
            <person name="Nagy L.G."/>
            <person name="Hibbett D."/>
            <person name="Henrissat B."/>
            <person name="Matheny P.B."/>
            <person name="Labbe J."/>
            <person name="Martin F.M."/>
        </authorList>
    </citation>
    <scope>NUCLEOTIDE SEQUENCE</scope>
    <source>
        <strain evidence="1">FP105234-sp</strain>
    </source>
</reference>
<evidence type="ECO:0000313" key="2">
    <source>
        <dbReference type="Proteomes" id="UP000814033"/>
    </source>
</evidence>
<keyword evidence="2" id="KW-1185">Reference proteome</keyword>
<organism evidence="1 2">
    <name type="scientific">Auriscalpium vulgare</name>
    <dbReference type="NCBI Taxonomy" id="40419"/>
    <lineage>
        <taxon>Eukaryota</taxon>
        <taxon>Fungi</taxon>
        <taxon>Dikarya</taxon>
        <taxon>Basidiomycota</taxon>
        <taxon>Agaricomycotina</taxon>
        <taxon>Agaricomycetes</taxon>
        <taxon>Russulales</taxon>
        <taxon>Auriscalpiaceae</taxon>
        <taxon>Auriscalpium</taxon>
    </lineage>
</organism>
<protein>
    <submittedName>
        <fullName evidence="1">Uncharacterized protein</fullName>
    </submittedName>
</protein>
<dbReference type="EMBL" id="MU275941">
    <property type="protein sequence ID" value="KAI0045804.1"/>
    <property type="molecule type" value="Genomic_DNA"/>
</dbReference>
<dbReference type="Proteomes" id="UP000814033">
    <property type="component" value="Unassembled WGS sequence"/>
</dbReference>
<gene>
    <name evidence="1" type="ORF">FA95DRAFT_1560769</name>
</gene>
<accession>A0ACB8RNH7</accession>
<sequence>MYLYRFVDYEDSGSSPLPNPRYLSHFPISSLLASDARLIQLGTLFGSSRLHLRSPAHRAIRKAIRESMVLSNTVLQSASSAAGRQLGGSYLGAHIRVGDGPFYTSRAQNIRAIWYKLVTQTLNISLSKAQHLERRFSSWQPPAELPTLPAAHSSRSTDPMDPTPATRRKLPCRRPAHTASELHSLNIPLFVSTDSPAERHLELLTRTFPCTFFLGDVLPPSPLDDAVSSHDEVPLKPFLLPMVDALVVAGARGFVGTDGSTFSTYVEDVLWRKLHGLDILQRG</sequence>
<proteinExistence type="predicted"/>